<evidence type="ECO:0000313" key="2">
    <source>
        <dbReference type="EMBL" id="MEF3113876.1"/>
    </source>
</evidence>
<sequence length="748" mass="83447">MRDTRLTSDVPLGPFEGAAMTVWSAPGTKAKIHASPSCASLRSARAAQKEIRLEAATIDRMCPQCTAYGRWARPGTSLGIFLDAMTGPGLPYELHCYTAADEDTYSDDEVDQAAALLHTTPHNDPQPADNEPTSPKDLDEEAEKAEESAWEQRQDAQHLRESVFSQWRAAVTSMHRAHTALDLFPWLRPWAAPQVQRKNDHLETLRAQAAQLVAREALETAAAASALDPALPADDPAFAPLGTPAQAKAQLTKLWQRWRCRAEASWEHPREHGYLTHYLTDEIGGRRKGRQQMLDRAQHLLAQWTADAQAHATDVREEKTLAAQLPEHGLRSSRARDSLLDRVDQWELAVLASYLVTTDWTTRTLTLRVPDTVATQLMSHHSTLDYTEEQDPPAPPPAGETPLRPGIFDDTPVSGRHPVTAAALRALRSTTMNPDQLYLVFSAETGADVVPLNVLEQRCTAGWQGVIIAGASDLPDALFDKGAPVHDERDEHGSVWLPHVDDPHAEEFGRHLGLAEGRRVCIRLTYAQRDVDHTLRTLALARSVTDLRTLDSDRYDEHGNPLRPVPNAVWHGLLAMDQLDLQPFTPDTEKGWRRGSGLPLGILATVQAYTTDARGLYQGRAHSPGCTHRRADRGIHSDDELVTIEELHTNEHFDPCSKCGGYAIRRLTNTQIAYYQAAHQLHDLTQHSHRTASHPTDTAEEPAAVLDKLDDHETVRTWLPSPDQARHWHQHITHLRRTLQDPHTHNRR</sequence>
<protein>
    <submittedName>
        <fullName evidence="2">Uncharacterized protein</fullName>
    </submittedName>
</protein>
<comment type="caution">
    <text evidence="2">The sequence shown here is derived from an EMBL/GenBank/DDBJ whole genome shotgun (WGS) entry which is preliminary data.</text>
</comment>
<name>A0ABU7WQT4_9ACTN</name>
<organism evidence="2 3">
    <name type="scientific">Streptomyces chrestomyceticus</name>
    <dbReference type="NCBI Taxonomy" id="68185"/>
    <lineage>
        <taxon>Bacteria</taxon>
        <taxon>Bacillati</taxon>
        <taxon>Actinomycetota</taxon>
        <taxon>Actinomycetes</taxon>
        <taxon>Kitasatosporales</taxon>
        <taxon>Streptomycetaceae</taxon>
        <taxon>Streptomyces</taxon>
    </lineage>
</organism>
<feature type="compositionally biased region" description="Basic and acidic residues" evidence="1">
    <location>
        <begin position="145"/>
        <end position="157"/>
    </location>
</feature>
<dbReference type="RefSeq" id="WP_331786454.1">
    <property type="nucleotide sequence ID" value="NZ_JAVFKM010000004.1"/>
</dbReference>
<reference evidence="2 3" key="1">
    <citation type="submission" date="2023-08" db="EMBL/GenBank/DDBJ databases">
        <authorList>
            <person name="Sharma P."/>
            <person name="Verma V."/>
            <person name="Mohan M.K."/>
            <person name="Dubey A.K."/>
        </authorList>
    </citation>
    <scope>NUCLEOTIDE SEQUENCE [LARGE SCALE GENOMIC DNA]</scope>
    <source>
        <strain evidence="2 3">ADP4</strain>
    </source>
</reference>
<evidence type="ECO:0000256" key="1">
    <source>
        <dbReference type="SAM" id="MobiDB-lite"/>
    </source>
</evidence>
<dbReference type="Proteomes" id="UP001348265">
    <property type="component" value="Unassembled WGS sequence"/>
</dbReference>
<feature type="region of interest" description="Disordered" evidence="1">
    <location>
        <begin position="119"/>
        <end position="157"/>
    </location>
</feature>
<accession>A0ABU7WQT4</accession>
<keyword evidence="3" id="KW-1185">Reference proteome</keyword>
<evidence type="ECO:0000313" key="3">
    <source>
        <dbReference type="Proteomes" id="UP001348265"/>
    </source>
</evidence>
<feature type="region of interest" description="Disordered" evidence="1">
    <location>
        <begin position="384"/>
        <end position="414"/>
    </location>
</feature>
<gene>
    <name evidence="2" type="ORF">RB636_11830</name>
</gene>
<proteinExistence type="predicted"/>
<dbReference type="EMBL" id="JAVFKM010000004">
    <property type="protein sequence ID" value="MEF3113876.1"/>
    <property type="molecule type" value="Genomic_DNA"/>
</dbReference>